<dbReference type="PANTHER" id="PTHR20857">
    <property type="entry name" value="THIAMINE-PHOSPHATE PYROPHOSPHORYLASE"/>
    <property type="match status" value="1"/>
</dbReference>
<dbReference type="Gene3D" id="3.20.20.70">
    <property type="entry name" value="Aldolase class I"/>
    <property type="match status" value="1"/>
</dbReference>
<keyword evidence="2" id="KW-0784">Thiamine biosynthesis</keyword>
<dbReference type="GO" id="GO:0004789">
    <property type="term" value="F:thiamine-phosphate diphosphorylase activity"/>
    <property type="evidence" value="ECO:0007669"/>
    <property type="project" value="TreeGrafter"/>
</dbReference>
<evidence type="ECO:0000259" key="3">
    <source>
        <dbReference type="Pfam" id="PF02581"/>
    </source>
</evidence>
<evidence type="ECO:0000313" key="4">
    <source>
        <dbReference type="EMBL" id="WEK17487.1"/>
    </source>
</evidence>
<dbReference type="InterPro" id="IPR013785">
    <property type="entry name" value="Aldolase_TIM"/>
</dbReference>
<name>A0AAJ5W6J8_9SPHI</name>
<dbReference type="AlphaFoldDB" id="A0AAJ5W6J8"/>
<protein>
    <submittedName>
        <fullName evidence="4">Thiamine phosphate synthase</fullName>
    </submittedName>
</protein>
<proteinExistence type="predicted"/>
<feature type="domain" description="Thiamine phosphate synthase/TenI" evidence="3">
    <location>
        <begin position="5"/>
        <end position="179"/>
    </location>
</feature>
<sequence>MKLIVISDPVYFKDEARLINRLFEAGMSLFHLRKEGFTRQAYAALIAGIDECYHDRIAMHQFHELAGDFPLIKRLHYPEWLRKETIASDLAAIMDNYTLSTSIHHLANLKNLAGFAYTFYGPVFNSISKPGYTGTANTDFVLPEHSNHTKVIALGGITAEKIEQVKQMDFDGFAVLGAIWSKKEEAVNNLKKLINKSK</sequence>
<organism evidence="4 5">
    <name type="scientific">Candidatus Pedobacter colombiensis</name>
    <dbReference type="NCBI Taxonomy" id="3121371"/>
    <lineage>
        <taxon>Bacteria</taxon>
        <taxon>Pseudomonadati</taxon>
        <taxon>Bacteroidota</taxon>
        <taxon>Sphingobacteriia</taxon>
        <taxon>Sphingobacteriales</taxon>
        <taxon>Sphingobacteriaceae</taxon>
        <taxon>Pedobacter</taxon>
    </lineage>
</organism>
<dbReference type="EMBL" id="CP119313">
    <property type="protein sequence ID" value="WEK17487.1"/>
    <property type="molecule type" value="Genomic_DNA"/>
</dbReference>
<dbReference type="InterPro" id="IPR036206">
    <property type="entry name" value="ThiamineP_synth_sf"/>
</dbReference>
<accession>A0AAJ5W6J8</accession>
<dbReference type="GO" id="GO:0009228">
    <property type="term" value="P:thiamine biosynthetic process"/>
    <property type="evidence" value="ECO:0007669"/>
    <property type="project" value="UniProtKB-KW"/>
</dbReference>
<comment type="pathway">
    <text evidence="1">Cofactor biosynthesis; thiamine diphosphate biosynthesis.</text>
</comment>
<dbReference type="InterPro" id="IPR022998">
    <property type="entry name" value="ThiamineP_synth_TenI"/>
</dbReference>
<dbReference type="CDD" id="cd00564">
    <property type="entry name" value="TMP_TenI"/>
    <property type="match status" value="1"/>
</dbReference>
<evidence type="ECO:0000313" key="5">
    <source>
        <dbReference type="Proteomes" id="UP001214530"/>
    </source>
</evidence>
<reference evidence="4" key="1">
    <citation type="submission" date="2023-03" db="EMBL/GenBank/DDBJ databases">
        <title>Andean soil-derived lignocellulolytic bacterial consortium as a source of novel taxa and putative plastic-active enzymes.</title>
        <authorList>
            <person name="Diaz-Garcia L."/>
            <person name="Chuvochina M."/>
            <person name="Feuerriegel G."/>
            <person name="Bunk B."/>
            <person name="Sproer C."/>
            <person name="Streit W.R."/>
            <person name="Rodriguez L.M."/>
            <person name="Overmann J."/>
            <person name="Jimenez D.J."/>
        </authorList>
    </citation>
    <scope>NUCLEOTIDE SEQUENCE</scope>
    <source>
        <strain evidence="4">MAG 3858</strain>
    </source>
</reference>
<evidence type="ECO:0000256" key="1">
    <source>
        <dbReference type="ARBA" id="ARBA00004948"/>
    </source>
</evidence>
<dbReference type="GO" id="GO:0005737">
    <property type="term" value="C:cytoplasm"/>
    <property type="evidence" value="ECO:0007669"/>
    <property type="project" value="TreeGrafter"/>
</dbReference>
<dbReference type="Proteomes" id="UP001214530">
    <property type="component" value="Chromosome"/>
</dbReference>
<gene>
    <name evidence="4" type="ORF">P0Y49_11845</name>
</gene>
<dbReference type="Pfam" id="PF02581">
    <property type="entry name" value="TMP-TENI"/>
    <property type="match status" value="1"/>
</dbReference>
<dbReference type="PANTHER" id="PTHR20857:SF15">
    <property type="entry name" value="THIAMINE-PHOSPHATE SYNTHASE"/>
    <property type="match status" value="1"/>
</dbReference>
<evidence type="ECO:0000256" key="2">
    <source>
        <dbReference type="ARBA" id="ARBA00022977"/>
    </source>
</evidence>
<dbReference type="SUPFAM" id="SSF51391">
    <property type="entry name" value="Thiamin phosphate synthase"/>
    <property type="match status" value="1"/>
</dbReference>